<dbReference type="EMBL" id="JBJJXI010000066">
    <property type="protein sequence ID" value="KAL3397323.1"/>
    <property type="molecule type" value="Genomic_DNA"/>
</dbReference>
<sequence>MSWEKQWDPDEIWFFCRTIFMVVIFIAILLLMLCELDTSKGLNCEIIQELTKAVVFFPSLFIYSLLVYTILFAMAGVCIAVQWSLQSIDGLPESFLIINYIIEILCLIWFNCFLSTFLKLIASGSYATWYWTRNKQEVPKFTTMRFIGITLKLIFTHAILL</sequence>
<keyword evidence="5 6" id="KW-0472">Membrane</keyword>
<comment type="function">
    <text evidence="6">Choline transporter.</text>
</comment>
<feature type="transmembrane region" description="Helical" evidence="6">
    <location>
        <begin position="143"/>
        <end position="160"/>
    </location>
</feature>
<gene>
    <name evidence="7" type="ORF">TKK_008889</name>
</gene>
<evidence type="ECO:0000256" key="4">
    <source>
        <dbReference type="ARBA" id="ARBA00022989"/>
    </source>
</evidence>
<comment type="caution">
    <text evidence="6">Lacks conserved residue(s) required for the propagation of feature annotation.</text>
</comment>
<dbReference type="AlphaFoldDB" id="A0ABD2WXJ2"/>
<comment type="similarity">
    <text evidence="2 6">Belongs to the CTL (choline transporter-like) family.</text>
</comment>
<accession>A0ABD2WXJ2</accession>
<feature type="transmembrane region" description="Helical" evidence="6">
    <location>
        <begin position="97"/>
        <end position="122"/>
    </location>
</feature>
<evidence type="ECO:0000256" key="3">
    <source>
        <dbReference type="ARBA" id="ARBA00022692"/>
    </source>
</evidence>
<evidence type="ECO:0000256" key="5">
    <source>
        <dbReference type="ARBA" id="ARBA00023136"/>
    </source>
</evidence>
<dbReference type="GO" id="GO:0022857">
    <property type="term" value="F:transmembrane transporter activity"/>
    <property type="evidence" value="ECO:0007669"/>
    <property type="project" value="UniProtKB-UniRule"/>
</dbReference>
<comment type="subcellular location">
    <subcellularLocation>
        <location evidence="6">Cell membrane</location>
        <topology evidence="6">Multi-pass membrane protein</topology>
    </subcellularLocation>
    <subcellularLocation>
        <location evidence="1">Membrane</location>
        <topology evidence="1">Multi-pass membrane protein</topology>
    </subcellularLocation>
</comment>
<keyword evidence="8" id="KW-1185">Reference proteome</keyword>
<evidence type="ECO:0000313" key="8">
    <source>
        <dbReference type="Proteomes" id="UP001627154"/>
    </source>
</evidence>
<proteinExistence type="inferred from homology"/>
<feature type="transmembrane region" description="Helical" evidence="6">
    <location>
        <begin position="54"/>
        <end position="85"/>
    </location>
</feature>
<organism evidence="7 8">
    <name type="scientific">Trichogramma kaykai</name>
    <dbReference type="NCBI Taxonomy" id="54128"/>
    <lineage>
        <taxon>Eukaryota</taxon>
        <taxon>Metazoa</taxon>
        <taxon>Ecdysozoa</taxon>
        <taxon>Arthropoda</taxon>
        <taxon>Hexapoda</taxon>
        <taxon>Insecta</taxon>
        <taxon>Pterygota</taxon>
        <taxon>Neoptera</taxon>
        <taxon>Endopterygota</taxon>
        <taxon>Hymenoptera</taxon>
        <taxon>Apocrita</taxon>
        <taxon>Proctotrupomorpha</taxon>
        <taxon>Chalcidoidea</taxon>
        <taxon>Trichogrammatidae</taxon>
        <taxon>Trichogramma</taxon>
    </lineage>
</organism>
<comment type="caution">
    <text evidence="7">The sequence shown here is derived from an EMBL/GenBank/DDBJ whole genome shotgun (WGS) entry which is preliminary data.</text>
</comment>
<feature type="transmembrane region" description="Helical" evidence="6">
    <location>
        <begin position="12"/>
        <end position="33"/>
    </location>
</feature>
<dbReference type="GO" id="GO:0005886">
    <property type="term" value="C:plasma membrane"/>
    <property type="evidence" value="ECO:0007669"/>
    <property type="project" value="UniProtKB-SubCell"/>
</dbReference>
<evidence type="ECO:0000313" key="7">
    <source>
        <dbReference type="EMBL" id="KAL3397323.1"/>
    </source>
</evidence>
<protein>
    <recommendedName>
        <fullName evidence="6">Choline transporter-like protein</fullName>
    </recommendedName>
</protein>
<dbReference type="Pfam" id="PF04515">
    <property type="entry name" value="Choline_transpo"/>
    <property type="match status" value="1"/>
</dbReference>
<dbReference type="Proteomes" id="UP001627154">
    <property type="component" value="Unassembled WGS sequence"/>
</dbReference>
<reference evidence="7 8" key="1">
    <citation type="journal article" date="2024" name="bioRxiv">
        <title>A reference genome for Trichogramma kaykai: A tiny desert-dwelling parasitoid wasp with competing sex-ratio distorters.</title>
        <authorList>
            <person name="Culotta J."/>
            <person name="Lindsey A.R."/>
        </authorList>
    </citation>
    <scope>NUCLEOTIDE SEQUENCE [LARGE SCALE GENOMIC DNA]</scope>
    <source>
        <strain evidence="7 8">KSX58</strain>
    </source>
</reference>
<evidence type="ECO:0000256" key="1">
    <source>
        <dbReference type="ARBA" id="ARBA00004141"/>
    </source>
</evidence>
<evidence type="ECO:0000256" key="6">
    <source>
        <dbReference type="RuleBase" id="RU368066"/>
    </source>
</evidence>
<name>A0ABD2WXJ2_9HYME</name>
<keyword evidence="3 6" id="KW-0812">Transmembrane</keyword>
<dbReference type="InterPro" id="IPR007603">
    <property type="entry name" value="Choline_transptr-like"/>
</dbReference>
<evidence type="ECO:0000256" key="2">
    <source>
        <dbReference type="ARBA" id="ARBA00007168"/>
    </source>
</evidence>
<keyword evidence="4 6" id="KW-1133">Transmembrane helix</keyword>